<dbReference type="Pfam" id="PF18899">
    <property type="entry name" value="DUF5655"/>
    <property type="match status" value="1"/>
</dbReference>
<accession>A0ABY2E7V5</accession>
<name>A0ABY2E7V5_9MICO</name>
<sequence>MEWTVADHLRGKPDEGVALYERFVELVAGCGPFTYAVSKTTITFKGVRRGFAGARPTDRGQLVGYLDLQRRVEDPRIRSAAPYTRRLFVHHFRVDELTQLDEEFAGWVAAAYAVGAGAHLDRPSGVLP</sequence>
<evidence type="ECO:0000313" key="3">
    <source>
        <dbReference type="Proteomes" id="UP000504882"/>
    </source>
</evidence>
<evidence type="ECO:0000313" key="2">
    <source>
        <dbReference type="EMBL" id="TDE97642.1"/>
    </source>
</evidence>
<protein>
    <recommendedName>
        <fullName evidence="1">DUF5655 domain-containing protein</fullName>
    </recommendedName>
</protein>
<dbReference type="InterPro" id="IPR043714">
    <property type="entry name" value="DUF5655"/>
</dbReference>
<dbReference type="EMBL" id="SMNA01000002">
    <property type="protein sequence ID" value="TDE97642.1"/>
    <property type="molecule type" value="Genomic_DNA"/>
</dbReference>
<comment type="caution">
    <text evidence="2">The sequence shown here is derived from an EMBL/GenBank/DDBJ whole genome shotgun (WGS) entry which is preliminary data.</text>
</comment>
<gene>
    <name evidence="2" type="ORF">EXU48_03025</name>
</gene>
<feature type="domain" description="DUF5655" evidence="1">
    <location>
        <begin position="5"/>
        <end position="113"/>
    </location>
</feature>
<proteinExistence type="predicted"/>
<evidence type="ECO:0000259" key="1">
    <source>
        <dbReference type="Pfam" id="PF18899"/>
    </source>
</evidence>
<organism evidence="2 3">
    <name type="scientific">Occultella glacieicola</name>
    <dbReference type="NCBI Taxonomy" id="2518684"/>
    <lineage>
        <taxon>Bacteria</taxon>
        <taxon>Bacillati</taxon>
        <taxon>Actinomycetota</taxon>
        <taxon>Actinomycetes</taxon>
        <taxon>Micrococcales</taxon>
        <taxon>Ruaniaceae</taxon>
        <taxon>Occultella</taxon>
    </lineage>
</organism>
<dbReference type="Proteomes" id="UP000504882">
    <property type="component" value="Unassembled WGS sequence"/>
</dbReference>
<reference evidence="2 3" key="1">
    <citation type="submission" date="2019-03" db="EMBL/GenBank/DDBJ databases">
        <title>Genomic features of bacteria from cold environments.</title>
        <authorList>
            <person name="Shen L."/>
        </authorList>
    </citation>
    <scope>NUCLEOTIDE SEQUENCE [LARGE SCALE GENOMIC DNA]</scope>
    <source>
        <strain evidence="3">T3246-1</strain>
    </source>
</reference>
<keyword evidence="3" id="KW-1185">Reference proteome</keyword>